<protein>
    <submittedName>
        <fullName evidence="2">NADH:flavin oxidoreductase</fullName>
    </submittedName>
</protein>
<evidence type="ECO:0000313" key="2">
    <source>
        <dbReference type="EMBL" id="QIR14607.1"/>
    </source>
</evidence>
<evidence type="ECO:0000313" key="3">
    <source>
        <dbReference type="Proteomes" id="UP000502608"/>
    </source>
</evidence>
<dbReference type="Gene3D" id="3.20.20.70">
    <property type="entry name" value="Aldolase class I"/>
    <property type="match status" value="1"/>
</dbReference>
<feature type="domain" description="NADH:flavin oxidoreductase/NADH oxidase N-terminal" evidence="1">
    <location>
        <begin position="11"/>
        <end position="357"/>
    </location>
</feature>
<reference evidence="2 3" key="1">
    <citation type="submission" date="2020-03" db="EMBL/GenBank/DDBJ databases">
        <title>Complete genome sequence of Shewanella sp.</title>
        <authorList>
            <person name="Kim Y.-S."/>
            <person name="Kim S.-J."/>
            <person name="Jung H.-K."/>
            <person name="Kim K.-H."/>
        </authorList>
    </citation>
    <scope>NUCLEOTIDE SEQUENCE [LARGE SCALE GENOMIC DNA]</scope>
    <source>
        <strain evidence="2 3">PN3F2</strain>
    </source>
</reference>
<dbReference type="InterPro" id="IPR013785">
    <property type="entry name" value="Aldolase_TIM"/>
</dbReference>
<keyword evidence="3" id="KW-1185">Reference proteome</keyword>
<dbReference type="GO" id="GO:0016491">
    <property type="term" value="F:oxidoreductase activity"/>
    <property type="evidence" value="ECO:0007669"/>
    <property type="project" value="InterPro"/>
</dbReference>
<dbReference type="InterPro" id="IPR001155">
    <property type="entry name" value="OxRdtase_FMN_N"/>
</dbReference>
<dbReference type="KEGG" id="saes:HBH39_08985"/>
<proteinExistence type="predicted"/>
<dbReference type="Pfam" id="PF00724">
    <property type="entry name" value="Oxidored_FMN"/>
    <property type="match status" value="1"/>
</dbReference>
<dbReference type="AlphaFoldDB" id="A0A6G9QKL2"/>
<dbReference type="RefSeq" id="WP_167677537.1">
    <property type="nucleotide sequence ID" value="NZ_CP050313.1"/>
</dbReference>
<sequence>MSSSKNTNINKLFEPFSLGKLSLKNKTVMAPMTRAFSPNYAPNDEVAAYYRRRAEGEVGLIITEGTFVGHEGANGYENVPAIYGEQALAGWKKVVDEVHSAGGKIAPQLWHVGSVRKSGIGPNKSAPAYSPSGLYKPGAPNGVAMSQDDINEVIAAFAQAALDAKNIGFDAIEVHGAHGYLVDQFFWQGTNQRDDQYGGSLENRTRFGVEIVQAIRAAVGEDFTIIFRFSQWKQQDYSAKLCETPDELAQFLSLLSDAGVDIFHASTRRFWVPEFEGSDLNLAGWTKKLTNKPVITVGNVGLDSDFIGEGNADLSGTSNPTGIDELLVRLNNDEFDLVGIGRALLVDPQWVNKIKHNAISDIKPFNKKSLMSLS</sequence>
<dbReference type="GO" id="GO:0010181">
    <property type="term" value="F:FMN binding"/>
    <property type="evidence" value="ECO:0007669"/>
    <property type="project" value="InterPro"/>
</dbReference>
<dbReference type="FunFam" id="3.20.20.70:FF:000262">
    <property type="entry name" value="NADH:flavin oxidoreductase"/>
    <property type="match status" value="1"/>
</dbReference>
<organism evidence="2 3">
    <name type="scientific">Shewanella aestuarii</name>
    <dbReference type="NCBI Taxonomy" id="1028752"/>
    <lineage>
        <taxon>Bacteria</taxon>
        <taxon>Pseudomonadati</taxon>
        <taxon>Pseudomonadota</taxon>
        <taxon>Gammaproteobacteria</taxon>
        <taxon>Alteromonadales</taxon>
        <taxon>Shewanellaceae</taxon>
        <taxon>Shewanella</taxon>
    </lineage>
</organism>
<dbReference type="InterPro" id="IPR045247">
    <property type="entry name" value="Oye-like"/>
</dbReference>
<dbReference type="PANTHER" id="PTHR22893">
    <property type="entry name" value="NADH OXIDOREDUCTASE-RELATED"/>
    <property type="match status" value="1"/>
</dbReference>
<accession>A0A6G9QKL2</accession>
<dbReference type="CDD" id="cd04747">
    <property type="entry name" value="OYE_like_5_FMN"/>
    <property type="match status" value="1"/>
</dbReference>
<dbReference type="SUPFAM" id="SSF51395">
    <property type="entry name" value="FMN-linked oxidoreductases"/>
    <property type="match status" value="1"/>
</dbReference>
<dbReference type="EMBL" id="CP050313">
    <property type="protein sequence ID" value="QIR14607.1"/>
    <property type="molecule type" value="Genomic_DNA"/>
</dbReference>
<dbReference type="GO" id="GO:0005829">
    <property type="term" value="C:cytosol"/>
    <property type="evidence" value="ECO:0007669"/>
    <property type="project" value="TreeGrafter"/>
</dbReference>
<name>A0A6G9QKL2_9GAMM</name>
<dbReference type="PANTHER" id="PTHR22893:SF55">
    <property type="entry name" value="OXIDOREDUCTASE-RELATED"/>
    <property type="match status" value="1"/>
</dbReference>
<evidence type="ECO:0000259" key="1">
    <source>
        <dbReference type="Pfam" id="PF00724"/>
    </source>
</evidence>
<dbReference type="Proteomes" id="UP000502608">
    <property type="component" value="Chromosome"/>
</dbReference>
<gene>
    <name evidence="2" type="ORF">HBH39_08985</name>
</gene>